<evidence type="ECO:0000313" key="3">
    <source>
        <dbReference type="EMBL" id="MDT0620096.1"/>
    </source>
</evidence>
<dbReference type="SUPFAM" id="SSF69318">
    <property type="entry name" value="Integrin alpha N-terminal domain"/>
    <property type="match status" value="3"/>
</dbReference>
<dbReference type="InterPro" id="IPR027039">
    <property type="entry name" value="Crtac1"/>
</dbReference>
<evidence type="ECO:0000313" key="4">
    <source>
        <dbReference type="Proteomes" id="UP001250662"/>
    </source>
</evidence>
<reference evidence="3 4" key="1">
    <citation type="submission" date="2023-09" db="EMBL/GenBank/DDBJ databases">
        <authorList>
            <person name="Rey-Velasco X."/>
        </authorList>
    </citation>
    <scope>NUCLEOTIDE SEQUENCE [LARGE SCALE GENOMIC DNA]</scope>
    <source>
        <strain evidence="3 4">P007</strain>
    </source>
</reference>
<dbReference type="Pfam" id="PF13517">
    <property type="entry name" value="FG-GAP_3"/>
    <property type="match status" value="6"/>
</dbReference>
<comment type="caution">
    <text evidence="3">The sequence shown here is derived from an EMBL/GenBank/DDBJ whole genome shotgun (WGS) entry which is preliminary data.</text>
</comment>
<evidence type="ECO:0000259" key="2">
    <source>
        <dbReference type="Pfam" id="PF07593"/>
    </source>
</evidence>
<organism evidence="3 4">
    <name type="scientific">Croceitalea vernalis</name>
    <dbReference type="NCBI Taxonomy" id="3075599"/>
    <lineage>
        <taxon>Bacteria</taxon>
        <taxon>Pseudomonadati</taxon>
        <taxon>Bacteroidota</taxon>
        <taxon>Flavobacteriia</taxon>
        <taxon>Flavobacteriales</taxon>
        <taxon>Flavobacteriaceae</taxon>
        <taxon>Croceitalea</taxon>
    </lineage>
</organism>
<name>A0ABU3BC97_9FLAO</name>
<dbReference type="InterPro" id="IPR013517">
    <property type="entry name" value="FG-GAP"/>
</dbReference>
<dbReference type="Pfam" id="PF07593">
    <property type="entry name" value="UnbV_ASPIC"/>
    <property type="match status" value="1"/>
</dbReference>
<sequence length="1099" mass="123532">MNRIVFSIILILISSYSCIRQEEKIFSEISPRYSGVKFANNLSNSPNLNILNYLYYYNGAGTISADFNNDNLIDLYFVGNQISDELYLNKGDFKFERVTEISGIFSSVGWSTGATQVDINNDGYLDIYLCKASGYRNLKGKNLLYINQGPNDKGIPIFEEKASDYGLDFEGLSTTASFFDFDIDGDLDMYLLNHSVHPNRTYGRGSQRTKIDTLSGDRLYQNNNGHFIDISSKAGIFQGKSGYGLGISISDINNDGYPDIYVGNDFYENDYLYINQQNGTFQEIISADSERIGHTTHFSMGNDIADINNDGFMDIISLDMLPENLETYKTSGLEYAYPIYRQYLNQGFSPQYMQNTLHLNLKNGTFAEISNLAGLSATEWSWGALFADFDNDGFNDVFISNGIKGATNDMDYMNFIANDAIQKRIDAGMTNSDMPLIDELPEKKVSNYFFKNNGDLTFSNSTESWFTKKPTFSNGTTYADLDNDGDLDIVVNNIDDNPLILKNNSTEGNHLIVKLEGSGRNRHGIGAKITAFVNNKIMYREQFISKGYLSSTSNKIHFGIGKDSLIDSLKVVWPDGLEQTRYKVTPNKVINLNQVEANSKRDYSKNSKSQHLKKIDSLINFVHKEQVTLDFDREPLIPFAASNQGPNISIIDFNQDGLDDVFITGGKNQASELHIQSENGTFKVNQENNFELHRLHEDLASSFFDADNDGDIDLLVASGGNEFKSGKPIEPRLYINEKGNLFFKESNFKGISINASKIITNDFDNDGDVDVFITSDIEPLQYGKTPKQYIFQNDGTGNFEDVTALLAPEFEFLGNVKDLVFNDINNDDLIDFVAVGHWMPISIFINNGTEFRLQKNNQLSNTNGWWNTVKAEDFDNDGDVDIIAGNWGLNTKFKSSVESPLTLYSTDFDDNGSIEPLVTYFHKGVETPFASKDDLVKQMPFLNKKYLSYSSFAKASIKELFGENKLEKAKQKKVFELKSCFFKNNGTGGFLKRALPLIAQSSIIYDIAIEDFNNDGFNDLLIVGNDFEISTQLGRLDALHGVILQNDKKGDFYWDTEELPDINGAARTIKEIEINGAEHYMIGINSKAPIFLSKKKSKQ</sequence>
<protein>
    <submittedName>
        <fullName evidence="3">VCBS repeat-containing protein</fullName>
    </submittedName>
</protein>
<accession>A0ABU3BC97</accession>
<proteinExistence type="predicted"/>
<dbReference type="PANTHER" id="PTHR16026">
    <property type="entry name" value="CARTILAGE ACIDIC PROTEIN 1"/>
    <property type="match status" value="1"/>
</dbReference>
<keyword evidence="1" id="KW-0732">Signal</keyword>
<dbReference type="Gene3D" id="2.130.10.130">
    <property type="entry name" value="Integrin alpha, N-terminal"/>
    <property type="match status" value="3"/>
</dbReference>
<dbReference type="EMBL" id="JAVRHU010000001">
    <property type="protein sequence ID" value="MDT0620096.1"/>
    <property type="molecule type" value="Genomic_DNA"/>
</dbReference>
<dbReference type="InterPro" id="IPR028994">
    <property type="entry name" value="Integrin_alpha_N"/>
</dbReference>
<dbReference type="RefSeq" id="WP_311386616.1">
    <property type="nucleotide sequence ID" value="NZ_JAVRHU010000001.1"/>
</dbReference>
<dbReference type="PROSITE" id="PS51257">
    <property type="entry name" value="PROKAR_LIPOPROTEIN"/>
    <property type="match status" value="1"/>
</dbReference>
<dbReference type="PANTHER" id="PTHR16026:SF0">
    <property type="entry name" value="CARTILAGE ACIDIC PROTEIN 1"/>
    <property type="match status" value="1"/>
</dbReference>
<dbReference type="InterPro" id="IPR011519">
    <property type="entry name" value="UnbV_ASPIC"/>
</dbReference>
<gene>
    <name evidence="3" type="ORF">RM520_00585</name>
</gene>
<feature type="domain" description="ASPIC/UnbV" evidence="2">
    <location>
        <begin position="524"/>
        <end position="589"/>
    </location>
</feature>
<dbReference type="Proteomes" id="UP001250662">
    <property type="component" value="Unassembled WGS sequence"/>
</dbReference>
<evidence type="ECO:0000256" key="1">
    <source>
        <dbReference type="ARBA" id="ARBA00022729"/>
    </source>
</evidence>
<keyword evidence="4" id="KW-1185">Reference proteome</keyword>